<feature type="domain" description="Reverse transcriptase" evidence="1">
    <location>
        <begin position="680"/>
        <end position="926"/>
    </location>
</feature>
<evidence type="ECO:0000259" key="1">
    <source>
        <dbReference type="PROSITE" id="PS50878"/>
    </source>
</evidence>
<reference evidence="2" key="1">
    <citation type="submission" date="2018-02" db="EMBL/GenBank/DDBJ databases">
        <authorList>
            <person name="Cohen D.B."/>
            <person name="Kent A.D."/>
        </authorList>
    </citation>
    <scope>NUCLEOTIDE SEQUENCE</scope>
</reference>
<proteinExistence type="predicted"/>
<dbReference type="PANTHER" id="PTHR46890:SF48">
    <property type="entry name" value="RNA-DIRECTED DNA POLYMERASE"/>
    <property type="match status" value="1"/>
</dbReference>
<dbReference type="EMBL" id="OIVN01004461">
    <property type="protein sequence ID" value="SPD17589.1"/>
    <property type="molecule type" value="Genomic_DNA"/>
</dbReference>
<dbReference type="Pfam" id="PF00078">
    <property type="entry name" value="RVT_1"/>
    <property type="match status" value="1"/>
</dbReference>
<dbReference type="InterPro" id="IPR043502">
    <property type="entry name" value="DNA/RNA_pol_sf"/>
</dbReference>
<dbReference type="InterPro" id="IPR036691">
    <property type="entry name" value="Endo/exonu/phosph_ase_sf"/>
</dbReference>
<dbReference type="Gene3D" id="3.60.10.10">
    <property type="entry name" value="Endonuclease/exonuclease/phosphatase"/>
    <property type="match status" value="1"/>
</dbReference>
<organism evidence="2">
    <name type="scientific">Fagus sylvatica</name>
    <name type="common">Beechnut</name>
    <dbReference type="NCBI Taxonomy" id="28930"/>
    <lineage>
        <taxon>Eukaryota</taxon>
        <taxon>Viridiplantae</taxon>
        <taxon>Streptophyta</taxon>
        <taxon>Embryophyta</taxon>
        <taxon>Tracheophyta</taxon>
        <taxon>Spermatophyta</taxon>
        <taxon>Magnoliopsida</taxon>
        <taxon>eudicotyledons</taxon>
        <taxon>Gunneridae</taxon>
        <taxon>Pentapetalae</taxon>
        <taxon>rosids</taxon>
        <taxon>fabids</taxon>
        <taxon>Fagales</taxon>
        <taxon>Fagaceae</taxon>
        <taxon>Fagus</taxon>
    </lineage>
</organism>
<dbReference type="PANTHER" id="PTHR46890">
    <property type="entry name" value="NON-LTR RETROLELEMENT REVERSE TRANSCRIPTASE-LIKE PROTEIN-RELATED"/>
    <property type="match status" value="1"/>
</dbReference>
<dbReference type="SUPFAM" id="SSF56672">
    <property type="entry name" value="DNA/RNA polymerases"/>
    <property type="match status" value="1"/>
</dbReference>
<accession>A0A2N9I0P4</accession>
<dbReference type="Pfam" id="PF14111">
    <property type="entry name" value="DUF4283"/>
    <property type="match status" value="1"/>
</dbReference>
<dbReference type="CDD" id="cd01650">
    <property type="entry name" value="RT_nLTR_like"/>
    <property type="match status" value="1"/>
</dbReference>
<dbReference type="InterPro" id="IPR000477">
    <property type="entry name" value="RT_dom"/>
</dbReference>
<sequence>MESLTREWERFSLTGKEGVKINLISSLAQPEFILVARFLTRRPINTEAITRTFRPLWRAEKGFVVKDLGDNNALITFQDDVDLERVITNGPWSYDKFLVVLQRIEDDTPLASLSLNLAVFWVQIHGLPLRCMKREIGSRRMSHRSRQANLLHLGASADQAQIEEGTQKEKLTIPSPSVEIPVSPLHADSGPRDFCNMQAGSSFALKDLTNLSDGPSPIHPKPWKRQARQAIDPNQTLSIHLPAKRPGKENMDSHQAQKTQKFMAKENSSEEQTTKAAAVQELSRLVREKDPLVLFVVETGLDEARLEKLIGTMSHGICCIFFINKVPCLGAVYVGDYNELTSIDEKVGGIIHSERQMQDFRDAIDSCGFIDLGFVGEPFTWCNNRLGSATIWERLDRGLATAEWMSMFPNASLHHIDNGTSDHCPLWLNLVATNPAHSSQRRPFRFEEIWLSDLSCRDLVNQAWKHDVRVDSMAIVHDKIRNCRKHLRSWSKNHFANISRELIKKKAWLKEVESLSRRGGDHSRAKVLKHEVTLLYGREEKMWRQRSRNNWLRCGDRNTRFFHQSATQRRRQNFIESLQDNNGVVQTGDSGVAAIFLQYFQELFKTTDLTNLTPILSGVSSVVTREMNANMGKEFIAGEVAFALKQMTPTSAPGPDSMPPFFYQTFWDSIGSDVTNAVLSCLNSGKILRAINHTYITLIPKTQSPTNVTEFRPISLCNVVYKLIAKVLANRLKKILPSIISETQSAFVPGRLITDNIFVAFESFHHMSTQRHGKTGHMALKLNMSKAYDRVEWTYLEAIMLKNGISIHLGLRQGDTLSPYLFLLCTEGLHGLLSQAEISGPIQGLSLCRNGPRLTHLFFADDCLLFCKANTSECDTILQILDSYEYASGQQLNRAKTTLFFSKYKKKPALLKSKIGYGTNFRGGGIDSSPKQARRLIRKFWWGHGEDQKKVHWVSWSKMCQPKSKGGLDFRDLRLFNEALLGKQIWRLYHCRSSLFYRVFKAKFFLDCSILDSRVRIRGSYAWRSLLQARKVVHTGGLWRVSDGSNIKIWGDNWLVGSATGQILSPRHYFPEEATVSCLINQEQHEWKTQLIQHMFLPHEASSILGIPLSSHGSLDTLIWPHTSNGRYSVRSAYHFLMERATRDRPSHSNMEEESSLWKNIWSLKVIPQIKHLVPSPLCEECQRGAEDTLHVLWYCKSTNKIWRDYSFWPLLQASPPRSLAGLISVVMNSKNEADIQYFAATSWLLWNRCNKGRTEQWSPPRDNHRKINFDGAIFTDLNAAGIGVVVRDSAGNPEAALSKMGMTFVIIAALEDPSANLTPYDNIISDTQAEVGSLQWFSFSHVKRKANKVAHVLARKAKDIVDSFLWTQFMPPDVTHVLLKDSFSQ</sequence>
<dbReference type="SUPFAM" id="SSF56219">
    <property type="entry name" value="DNase I-like"/>
    <property type="match status" value="1"/>
</dbReference>
<protein>
    <recommendedName>
        <fullName evidence="1">Reverse transcriptase domain-containing protein</fullName>
    </recommendedName>
</protein>
<evidence type="ECO:0000313" key="2">
    <source>
        <dbReference type="EMBL" id="SPD17589.1"/>
    </source>
</evidence>
<dbReference type="InterPro" id="IPR052343">
    <property type="entry name" value="Retrotransposon-Effector_Assoc"/>
</dbReference>
<gene>
    <name evidence="2" type="ORF">FSB_LOCUS45471</name>
</gene>
<dbReference type="InterPro" id="IPR025558">
    <property type="entry name" value="DUF4283"/>
</dbReference>
<name>A0A2N9I0P4_FAGSY</name>
<dbReference type="PROSITE" id="PS50878">
    <property type="entry name" value="RT_POL"/>
    <property type="match status" value="1"/>
</dbReference>